<dbReference type="EMBL" id="CP094970">
    <property type="protein sequence ID" value="UYM05557.1"/>
    <property type="molecule type" value="Genomic_DNA"/>
</dbReference>
<dbReference type="PANTHER" id="PTHR19353">
    <property type="entry name" value="FATTY ACID DESATURASE 2"/>
    <property type="match status" value="1"/>
</dbReference>
<dbReference type="InterPro" id="IPR005804">
    <property type="entry name" value="FA_desaturase_dom"/>
</dbReference>
<feature type="domain" description="Fatty acid desaturase" evidence="1">
    <location>
        <begin position="87"/>
        <end position="352"/>
    </location>
</feature>
<protein>
    <submittedName>
        <fullName evidence="2">Acyl-CoA desaturase</fullName>
    </submittedName>
</protein>
<sequence length="375" mass="43323">MSLATDHNMAPAPLVAEDDRRATIGLEYMTYEDLEEFGRELDELRQEILDDLGQEDADYIRRVIKVQRGLEVAGRGLLYFPFIPPLWLLGVGSLSLSKILDNMEIGHNVMHGQYDWMNDPSLNSKRYEWDIVDPASNWQYQHNFLHHTYTNIHGKDRDIGYGLLRIDEDQEWSPYYLGNPLYAFVLMFIFEYGVMLHDLDVDRAKEGHETWAEFRERNRPALRKAGRQLAKDYLIFPALSGPFFLSTLAGNAIANVTRNVWAFCVIFCGHFPADVETFQQQDAENETRGQWYLRQLLGSANISGSKLFHLMTGNLSHQIEHHIFPDIPSRRYPQVAEKVRDMCERYGLKYNTGPLSRQLGSVAKKIVKLALPPRK</sequence>
<proteinExistence type="predicted"/>
<organism evidence="2 3">
    <name type="scientific">Solicola gregarius</name>
    <dbReference type="NCBI Taxonomy" id="2908642"/>
    <lineage>
        <taxon>Bacteria</taxon>
        <taxon>Bacillati</taxon>
        <taxon>Actinomycetota</taxon>
        <taxon>Actinomycetes</taxon>
        <taxon>Propionibacteriales</taxon>
        <taxon>Nocardioidaceae</taxon>
        <taxon>Solicola</taxon>
    </lineage>
</organism>
<accession>A0AA46THP7</accession>
<dbReference type="PANTHER" id="PTHR19353:SF84">
    <property type="entry name" value="ACYL-COA DELTA-9-DESATURASE, DESB"/>
    <property type="match status" value="1"/>
</dbReference>
<dbReference type="InterPro" id="IPR012171">
    <property type="entry name" value="Fatty_acid_desaturase"/>
</dbReference>
<dbReference type="KEGG" id="sgrg:L0C25_00265"/>
<dbReference type="GO" id="GO:0016717">
    <property type="term" value="F:oxidoreductase activity, acting on paired donors, with oxidation of a pair of donors resulting in the reduction of molecular oxygen to two molecules of water"/>
    <property type="evidence" value="ECO:0007669"/>
    <property type="project" value="TreeGrafter"/>
</dbReference>
<dbReference type="RefSeq" id="WP_271634373.1">
    <property type="nucleotide sequence ID" value="NZ_CP094970.1"/>
</dbReference>
<reference evidence="2" key="1">
    <citation type="submission" date="2022-01" db="EMBL/GenBank/DDBJ databases">
        <title>Nocardioidaceae gen. sp. A5X3R13.</title>
        <authorList>
            <person name="Lopez Marin M.A."/>
            <person name="Uhlik O."/>
        </authorList>
    </citation>
    <scope>NUCLEOTIDE SEQUENCE</scope>
    <source>
        <strain evidence="2">A5X3R13</strain>
    </source>
</reference>
<evidence type="ECO:0000313" key="2">
    <source>
        <dbReference type="EMBL" id="UYM05557.1"/>
    </source>
</evidence>
<gene>
    <name evidence="2" type="ORF">L0C25_00265</name>
</gene>
<dbReference type="AlphaFoldDB" id="A0AA46THP7"/>
<dbReference type="CDD" id="cd03506">
    <property type="entry name" value="Delta6-FADS-like"/>
    <property type="match status" value="1"/>
</dbReference>
<evidence type="ECO:0000313" key="3">
    <source>
        <dbReference type="Proteomes" id="UP001164390"/>
    </source>
</evidence>
<dbReference type="GO" id="GO:0006629">
    <property type="term" value="P:lipid metabolic process"/>
    <property type="evidence" value="ECO:0007669"/>
    <property type="project" value="InterPro"/>
</dbReference>
<dbReference type="Proteomes" id="UP001164390">
    <property type="component" value="Chromosome"/>
</dbReference>
<evidence type="ECO:0000259" key="1">
    <source>
        <dbReference type="Pfam" id="PF00487"/>
    </source>
</evidence>
<dbReference type="Pfam" id="PF00487">
    <property type="entry name" value="FA_desaturase"/>
    <property type="match status" value="1"/>
</dbReference>
<name>A0AA46THP7_9ACTN</name>
<keyword evidence="3" id="KW-1185">Reference proteome</keyword>
<dbReference type="GO" id="GO:0016020">
    <property type="term" value="C:membrane"/>
    <property type="evidence" value="ECO:0007669"/>
    <property type="project" value="TreeGrafter"/>
</dbReference>